<feature type="compositionally biased region" description="Gly residues" evidence="2">
    <location>
        <begin position="328"/>
        <end position="337"/>
    </location>
</feature>
<dbReference type="SUPFAM" id="SSF57756">
    <property type="entry name" value="Retrovirus zinc finger-like domains"/>
    <property type="match status" value="1"/>
</dbReference>
<dbReference type="OrthoDB" id="1939491at2759"/>
<protein>
    <submittedName>
        <fullName evidence="3">Uncharacterized protein</fullName>
    </submittedName>
</protein>
<gene>
    <name evidence="3" type="ORF">Acr_16g0003430</name>
</gene>
<feature type="region of interest" description="Disordered" evidence="2">
    <location>
        <begin position="172"/>
        <end position="198"/>
    </location>
</feature>
<feature type="region of interest" description="Disordered" evidence="2">
    <location>
        <begin position="308"/>
        <end position="337"/>
    </location>
</feature>
<organism evidence="3 4">
    <name type="scientific">Actinidia rufa</name>
    <dbReference type="NCBI Taxonomy" id="165716"/>
    <lineage>
        <taxon>Eukaryota</taxon>
        <taxon>Viridiplantae</taxon>
        <taxon>Streptophyta</taxon>
        <taxon>Embryophyta</taxon>
        <taxon>Tracheophyta</taxon>
        <taxon>Spermatophyta</taxon>
        <taxon>Magnoliopsida</taxon>
        <taxon>eudicotyledons</taxon>
        <taxon>Gunneridae</taxon>
        <taxon>Pentapetalae</taxon>
        <taxon>asterids</taxon>
        <taxon>Ericales</taxon>
        <taxon>Actinidiaceae</taxon>
        <taxon>Actinidia</taxon>
    </lineage>
</organism>
<dbReference type="InterPro" id="IPR036875">
    <property type="entry name" value="Znf_CCHC_sf"/>
</dbReference>
<keyword evidence="4" id="KW-1185">Reference proteome</keyword>
<dbReference type="Gene3D" id="2.40.70.10">
    <property type="entry name" value="Acid Proteases"/>
    <property type="match status" value="1"/>
</dbReference>
<name>A0A7J0FYE7_9ERIC</name>
<sequence length="337" mass="37739">METIMRGILSFQLARENGGGPRISWLPWRQDFDGRSLPWPTIGTKLWIWINAFDGLEGGHEEFHMEMRGVLNSLAESWKAQMDALKDSLQVEIAAIKEEIKEVKGDWSLCKMAVTQGGGDNEGISKLSSLRQSRFDNKGRRNGDKPKLSCFLCDGNHFARDCPQRAKLSALIRDDEEEPHQEKAKASNSRKNKVDKGRQHGGTAYLWSCSDVRLHIGAWCGQVDFTVVPMDDYPIVLGMEFLDGVQAFPIPFAETMCIMGEGSACMVPLARKHRNPRPCPPCNSIKRIILLDKRPMLRFLPPFLPRAGELSSRPKGGMPTWPRRPKGGRSGQARIGG</sequence>
<evidence type="ECO:0000313" key="4">
    <source>
        <dbReference type="Proteomes" id="UP000585474"/>
    </source>
</evidence>
<dbReference type="CDD" id="cd00303">
    <property type="entry name" value="retropepsin_like"/>
    <property type="match status" value="1"/>
</dbReference>
<dbReference type="AlphaFoldDB" id="A0A7J0FYE7"/>
<evidence type="ECO:0000256" key="2">
    <source>
        <dbReference type="SAM" id="MobiDB-lite"/>
    </source>
</evidence>
<dbReference type="GO" id="GO:0003676">
    <property type="term" value="F:nucleic acid binding"/>
    <property type="evidence" value="ECO:0007669"/>
    <property type="project" value="InterPro"/>
</dbReference>
<comment type="caution">
    <text evidence="3">The sequence shown here is derived from an EMBL/GenBank/DDBJ whole genome shotgun (WGS) entry which is preliminary data.</text>
</comment>
<reference evidence="3 4" key="1">
    <citation type="submission" date="2019-07" db="EMBL/GenBank/DDBJ databases">
        <title>De Novo Assembly of kiwifruit Actinidia rufa.</title>
        <authorList>
            <person name="Sugita-Konishi S."/>
            <person name="Sato K."/>
            <person name="Mori E."/>
            <person name="Abe Y."/>
            <person name="Kisaki G."/>
            <person name="Hamano K."/>
            <person name="Suezawa K."/>
            <person name="Otani M."/>
            <person name="Fukuda T."/>
            <person name="Manabe T."/>
            <person name="Gomi K."/>
            <person name="Tabuchi M."/>
            <person name="Akimitsu K."/>
            <person name="Kataoka I."/>
        </authorList>
    </citation>
    <scope>NUCLEOTIDE SEQUENCE [LARGE SCALE GENOMIC DNA]</scope>
    <source>
        <strain evidence="4">cv. Fuchu</strain>
    </source>
</reference>
<dbReference type="EMBL" id="BJWL01000016">
    <property type="protein sequence ID" value="GFZ03719.1"/>
    <property type="molecule type" value="Genomic_DNA"/>
</dbReference>
<evidence type="ECO:0000313" key="3">
    <source>
        <dbReference type="EMBL" id="GFZ03719.1"/>
    </source>
</evidence>
<proteinExistence type="predicted"/>
<evidence type="ECO:0000256" key="1">
    <source>
        <dbReference type="SAM" id="Coils"/>
    </source>
</evidence>
<keyword evidence="1" id="KW-0175">Coiled coil</keyword>
<dbReference type="Proteomes" id="UP000585474">
    <property type="component" value="Unassembled WGS sequence"/>
</dbReference>
<dbReference type="GO" id="GO:0008270">
    <property type="term" value="F:zinc ion binding"/>
    <property type="evidence" value="ECO:0007669"/>
    <property type="project" value="InterPro"/>
</dbReference>
<feature type="coiled-coil region" evidence="1">
    <location>
        <begin position="79"/>
        <end position="106"/>
    </location>
</feature>
<accession>A0A7J0FYE7</accession>
<dbReference type="InterPro" id="IPR021109">
    <property type="entry name" value="Peptidase_aspartic_dom_sf"/>
</dbReference>